<evidence type="ECO:0000256" key="7">
    <source>
        <dbReference type="ARBA" id="ARBA00047292"/>
    </source>
</evidence>
<dbReference type="PROSITE" id="PS00107">
    <property type="entry name" value="PROTEIN_KINASE_ATP"/>
    <property type="match status" value="1"/>
</dbReference>
<evidence type="ECO:0000256" key="9">
    <source>
        <dbReference type="PROSITE-ProRule" id="PRU10141"/>
    </source>
</evidence>
<dbReference type="SMART" id="SM00133">
    <property type="entry name" value="S_TK_X"/>
    <property type="match status" value="1"/>
</dbReference>
<evidence type="ECO:0000256" key="11">
    <source>
        <dbReference type="SAM" id="MobiDB-lite"/>
    </source>
</evidence>
<feature type="binding site" evidence="9">
    <location>
        <position position="200"/>
    </location>
    <ligand>
        <name>ATP</name>
        <dbReference type="ChEBI" id="CHEBI:30616"/>
    </ligand>
</feature>
<proteinExistence type="inferred from homology"/>
<name>A0A068S8R4_9FUNG</name>
<dbReference type="EC" id="2.7.11.11" evidence="1"/>
<dbReference type="PROSITE" id="PS00108">
    <property type="entry name" value="PROTEIN_KINASE_ST"/>
    <property type="match status" value="1"/>
</dbReference>
<dbReference type="Pfam" id="PF00069">
    <property type="entry name" value="Pkinase"/>
    <property type="match status" value="1"/>
</dbReference>
<dbReference type="SMART" id="SM00220">
    <property type="entry name" value="S_TKc"/>
    <property type="match status" value="1"/>
</dbReference>
<comment type="similarity">
    <text evidence="10">Belongs to the protein kinase superfamily.</text>
</comment>
<evidence type="ECO:0000256" key="4">
    <source>
        <dbReference type="ARBA" id="ARBA00022741"/>
    </source>
</evidence>
<dbReference type="FunFam" id="3.30.200.20:FF:000042">
    <property type="entry name" value="Aurora kinase A"/>
    <property type="match status" value="1"/>
</dbReference>
<dbReference type="GO" id="GO:0005829">
    <property type="term" value="C:cytosol"/>
    <property type="evidence" value="ECO:0007669"/>
    <property type="project" value="TreeGrafter"/>
</dbReference>
<evidence type="ECO:0000256" key="1">
    <source>
        <dbReference type="ARBA" id="ARBA00012444"/>
    </source>
</evidence>
<keyword evidence="15" id="KW-1185">Reference proteome</keyword>
<evidence type="ECO:0000256" key="10">
    <source>
        <dbReference type="RuleBase" id="RU000304"/>
    </source>
</evidence>
<evidence type="ECO:0000256" key="2">
    <source>
        <dbReference type="ARBA" id="ARBA00022527"/>
    </source>
</evidence>
<keyword evidence="4 9" id="KW-0547">Nucleotide-binding</keyword>
<dbReference type="InterPro" id="IPR017441">
    <property type="entry name" value="Protein_kinase_ATP_BS"/>
</dbReference>
<dbReference type="GO" id="GO:0004691">
    <property type="term" value="F:cAMP-dependent protein kinase activity"/>
    <property type="evidence" value="ECO:0007669"/>
    <property type="project" value="UniProtKB-EC"/>
</dbReference>
<feature type="region of interest" description="Disordered" evidence="11">
    <location>
        <begin position="1"/>
        <end position="138"/>
    </location>
</feature>
<dbReference type="SUPFAM" id="SSF56112">
    <property type="entry name" value="Protein kinase-like (PK-like)"/>
    <property type="match status" value="1"/>
</dbReference>
<dbReference type="GO" id="GO:0005524">
    <property type="term" value="F:ATP binding"/>
    <property type="evidence" value="ECO:0007669"/>
    <property type="project" value="UniProtKB-UniRule"/>
</dbReference>
<comment type="caution">
    <text evidence="14">The sequence shown here is derived from an EMBL/GenBank/DDBJ whole genome shotgun (WGS) entry which is preliminary data.</text>
</comment>
<dbReference type="InterPro" id="IPR000719">
    <property type="entry name" value="Prot_kinase_dom"/>
</dbReference>
<evidence type="ECO:0000256" key="6">
    <source>
        <dbReference type="ARBA" id="ARBA00022840"/>
    </source>
</evidence>
<dbReference type="VEuPathDB" id="FungiDB:LCOR_09612.1"/>
<organism evidence="14 15">
    <name type="scientific">Lichtheimia corymbifera JMRC:FSU:9682</name>
    <dbReference type="NCBI Taxonomy" id="1263082"/>
    <lineage>
        <taxon>Eukaryota</taxon>
        <taxon>Fungi</taxon>
        <taxon>Fungi incertae sedis</taxon>
        <taxon>Mucoromycota</taxon>
        <taxon>Mucoromycotina</taxon>
        <taxon>Mucoromycetes</taxon>
        <taxon>Mucorales</taxon>
        <taxon>Lichtheimiaceae</taxon>
        <taxon>Lichtheimia</taxon>
    </lineage>
</organism>
<dbReference type="STRING" id="1263082.A0A068S8R4"/>
<dbReference type="InterPro" id="IPR011009">
    <property type="entry name" value="Kinase-like_dom_sf"/>
</dbReference>
<dbReference type="PANTHER" id="PTHR24353:SF37">
    <property type="entry name" value="CAMP-DEPENDENT PROTEIN KINASE CATALYTIC SUBUNIT PRKX"/>
    <property type="match status" value="1"/>
</dbReference>
<dbReference type="CDD" id="cd05580">
    <property type="entry name" value="STKc_PKA_like"/>
    <property type="match status" value="1"/>
</dbReference>
<evidence type="ECO:0000259" key="13">
    <source>
        <dbReference type="PROSITE" id="PS51285"/>
    </source>
</evidence>
<dbReference type="OrthoDB" id="63267at2759"/>
<dbReference type="InterPro" id="IPR000961">
    <property type="entry name" value="AGC-kinase_C"/>
</dbReference>
<dbReference type="EMBL" id="CBTN010000060">
    <property type="protein sequence ID" value="CDH58763.1"/>
    <property type="molecule type" value="Genomic_DNA"/>
</dbReference>
<gene>
    <name evidence="14" type="ORF">LCOR_09612.1</name>
</gene>
<evidence type="ECO:0000313" key="14">
    <source>
        <dbReference type="EMBL" id="CDH58763.1"/>
    </source>
</evidence>
<evidence type="ECO:0000256" key="3">
    <source>
        <dbReference type="ARBA" id="ARBA00022679"/>
    </source>
</evidence>
<keyword evidence="5 14" id="KW-0418">Kinase</keyword>
<feature type="domain" description="AGC-kinase C-terminal" evidence="13">
    <location>
        <begin position="426"/>
        <end position="484"/>
    </location>
</feature>
<dbReference type="PANTHER" id="PTHR24353">
    <property type="entry name" value="CYCLIC NUCLEOTIDE-DEPENDENT PROTEIN KINASE"/>
    <property type="match status" value="1"/>
</dbReference>
<keyword evidence="2 10" id="KW-0723">Serine/threonine-protein kinase</keyword>
<keyword evidence="6 9" id="KW-0067">ATP-binding</keyword>
<dbReference type="GO" id="GO:0009653">
    <property type="term" value="P:anatomical structure morphogenesis"/>
    <property type="evidence" value="ECO:0007669"/>
    <property type="project" value="UniProtKB-ARBA"/>
</dbReference>
<evidence type="ECO:0000259" key="12">
    <source>
        <dbReference type="PROSITE" id="PS50011"/>
    </source>
</evidence>
<reference evidence="14" key="1">
    <citation type="submission" date="2013-08" db="EMBL/GenBank/DDBJ databases">
        <title>Gene expansion shapes genome architecture in the human pathogen Lichtheimia corymbifera: an evolutionary genomics analysis in the ancient terrestrial Mucorales (Mucoromycotina).</title>
        <authorList>
            <person name="Schwartze V.U."/>
            <person name="Winter S."/>
            <person name="Shelest E."/>
            <person name="Marcet-Houben M."/>
            <person name="Horn F."/>
            <person name="Wehner S."/>
            <person name="Hoffmann K."/>
            <person name="Riege K."/>
            <person name="Sammeth M."/>
            <person name="Nowrousian M."/>
            <person name="Valiante V."/>
            <person name="Linde J."/>
            <person name="Jacobsen I.D."/>
            <person name="Marz M."/>
            <person name="Brakhage A.A."/>
            <person name="Gabaldon T."/>
            <person name="Bocker S."/>
            <person name="Voigt K."/>
        </authorList>
    </citation>
    <scope>NUCLEOTIDE SEQUENCE [LARGE SCALE GENOMIC DNA]</scope>
    <source>
        <strain evidence="14">FSU 9682</strain>
    </source>
</reference>
<dbReference type="Proteomes" id="UP000027586">
    <property type="component" value="Unassembled WGS sequence"/>
</dbReference>
<dbReference type="GO" id="GO:0005952">
    <property type="term" value="C:cAMP-dependent protein kinase complex"/>
    <property type="evidence" value="ECO:0007669"/>
    <property type="project" value="TreeGrafter"/>
</dbReference>
<dbReference type="PROSITE" id="PS51285">
    <property type="entry name" value="AGC_KINASE_CTER"/>
    <property type="match status" value="1"/>
</dbReference>
<accession>A0A068S8R4</accession>
<protein>
    <recommendedName>
        <fullName evidence="1">cAMP-dependent protein kinase</fullName>
        <ecNumber evidence="1">2.7.11.11</ecNumber>
    </recommendedName>
</protein>
<dbReference type="FunFam" id="1.10.510.10:FF:000005">
    <property type="entry name" value="cAMP-dependent protein kinase catalytic subunit alpha"/>
    <property type="match status" value="1"/>
</dbReference>
<feature type="domain" description="Protein kinase" evidence="12">
    <location>
        <begin position="171"/>
        <end position="425"/>
    </location>
</feature>
<evidence type="ECO:0000313" key="15">
    <source>
        <dbReference type="Proteomes" id="UP000027586"/>
    </source>
</evidence>
<comment type="catalytic activity">
    <reaction evidence="7">
        <text>L-threonyl-[protein] + ATP = O-phospho-L-threonyl-[protein] + ADP + H(+)</text>
        <dbReference type="Rhea" id="RHEA:46608"/>
        <dbReference type="Rhea" id="RHEA-COMP:11060"/>
        <dbReference type="Rhea" id="RHEA-COMP:11605"/>
        <dbReference type="ChEBI" id="CHEBI:15378"/>
        <dbReference type="ChEBI" id="CHEBI:30013"/>
        <dbReference type="ChEBI" id="CHEBI:30616"/>
        <dbReference type="ChEBI" id="CHEBI:61977"/>
        <dbReference type="ChEBI" id="CHEBI:456216"/>
        <dbReference type="EC" id="2.7.11.11"/>
    </reaction>
</comment>
<dbReference type="Gene3D" id="3.30.200.20">
    <property type="entry name" value="Phosphorylase Kinase, domain 1"/>
    <property type="match status" value="1"/>
</dbReference>
<dbReference type="AlphaFoldDB" id="A0A068S8R4"/>
<dbReference type="PROSITE" id="PS50011">
    <property type="entry name" value="PROTEIN_KINASE_DOM"/>
    <property type="match status" value="1"/>
</dbReference>
<dbReference type="InterPro" id="IPR008271">
    <property type="entry name" value="Ser/Thr_kinase_AS"/>
</dbReference>
<sequence>MDAIAESPHEADTGSQTPQQPLSLQQQQQQQQQQQLQQQHAFFQQHPQEHHPRPPSVQLPHPLAGFINNNKPASAPPIGGSGPHQQPFFFGPSSARPVMQHEHPVRLQAPPHPIKRRNTGGSSSLPPNHPLAALSSPSAIQQQQYQASRLQFYHTRTPVYVANPTFTLKDFELLDTLGTGTFGRVYLTKFRATSKFYAMKVLKKSEVVRLKQVQHLLWEKQILASVRFPFIVDLFCTFQDDTNLYMLLEYVVGGELFSHLRRAGRFTNDMTRFYASEIVLAIEYLHSKNIIYRDLKPENLLIDHQGHIRITDFGFAKKITDRTWTLCGTPEYLAPEIIQSKGHGKAADWWALGILIFEMLAGYPPFFDDNSFGIYEKILAGRVQFPAHFDALAKDLLKRLLVGDLTKRLGNLKGGSEDVKRHRWFRGVDWIGLLDKTVRAPIIPNYRHPGDTSNFEKYPEIFETDRNAPAGDDPYKHLFVDFTM</sequence>
<evidence type="ECO:0000256" key="5">
    <source>
        <dbReference type="ARBA" id="ARBA00022777"/>
    </source>
</evidence>
<dbReference type="Gene3D" id="1.10.510.10">
    <property type="entry name" value="Transferase(Phosphotransferase) domain 1"/>
    <property type="match status" value="1"/>
</dbReference>
<evidence type="ECO:0000256" key="8">
    <source>
        <dbReference type="ARBA" id="ARBA00047454"/>
    </source>
</evidence>
<feature type="compositionally biased region" description="Low complexity" evidence="11">
    <location>
        <begin position="15"/>
        <end position="46"/>
    </location>
</feature>
<keyword evidence="3" id="KW-0808">Transferase</keyword>
<comment type="catalytic activity">
    <reaction evidence="8">
        <text>L-seryl-[protein] + ATP = O-phospho-L-seryl-[protein] + ADP + H(+)</text>
        <dbReference type="Rhea" id="RHEA:17989"/>
        <dbReference type="Rhea" id="RHEA-COMP:9863"/>
        <dbReference type="Rhea" id="RHEA-COMP:11604"/>
        <dbReference type="ChEBI" id="CHEBI:15378"/>
        <dbReference type="ChEBI" id="CHEBI:29999"/>
        <dbReference type="ChEBI" id="CHEBI:30616"/>
        <dbReference type="ChEBI" id="CHEBI:83421"/>
        <dbReference type="ChEBI" id="CHEBI:456216"/>
        <dbReference type="EC" id="2.7.11.11"/>
    </reaction>
</comment>